<evidence type="ECO:0000313" key="3">
    <source>
        <dbReference type="EMBL" id="KAK2566054.1"/>
    </source>
</evidence>
<sequence>MGNRIFTGEEKGAAIKIKETIVNSHCFVRKPASNNFYEATPPSIPLTAENFCGRLLPSPRETVRPSQNTTTDAPTETVRTSQNTTTDAPTDHPKGKNLPIVPVVATCLTIAFVILVVAAVIWRCFVDKKKKEEDVALLDLGLYQ</sequence>
<feature type="compositionally biased region" description="Polar residues" evidence="1">
    <location>
        <begin position="64"/>
        <end position="88"/>
    </location>
</feature>
<keyword evidence="4" id="KW-1185">Reference proteome</keyword>
<feature type="transmembrane region" description="Helical" evidence="2">
    <location>
        <begin position="100"/>
        <end position="122"/>
    </location>
</feature>
<evidence type="ECO:0000256" key="2">
    <source>
        <dbReference type="SAM" id="Phobius"/>
    </source>
</evidence>
<reference evidence="3" key="1">
    <citation type="journal article" date="2023" name="G3 (Bethesda)">
        <title>Whole genome assembly and annotation of the endangered Caribbean coral Acropora cervicornis.</title>
        <authorList>
            <person name="Selwyn J.D."/>
            <person name="Vollmer S.V."/>
        </authorList>
    </citation>
    <scope>NUCLEOTIDE SEQUENCE</scope>
    <source>
        <strain evidence="3">K2</strain>
    </source>
</reference>
<reference evidence="3" key="2">
    <citation type="journal article" date="2023" name="Science">
        <title>Genomic signatures of disease resistance in endangered staghorn corals.</title>
        <authorList>
            <person name="Vollmer S.V."/>
            <person name="Selwyn J.D."/>
            <person name="Despard B.A."/>
            <person name="Roesel C.L."/>
        </authorList>
    </citation>
    <scope>NUCLEOTIDE SEQUENCE</scope>
    <source>
        <strain evidence="3">K2</strain>
    </source>
</reference>
<gene>
    <name evidence="3" type="ORF">P5673_010382</name>
</gene>
<evidence type="ECO:0000313" key="4">
    <source>
        <dbReference type="Proteomes" id="UP001249851"/>
    </source>
</evidence>
<name>A0AAD9QRA7_ACRCE</name>
<accession>A0AAD9QRA7</accession>
<keyword evidence="2" id="KW-0472">Membrane</keyword>
<evidence type="ECO:0000256" key="1">
    <source>
        <dbReference type="SAM" id="MobiDB-lite"/>
    </source>
</evidence>
<protein>
    <submittedName>
        <fullName evidence="3">Uncharacterized protein</fullName>
    </submittedName>
</protein>
<dbReference type="AlphaFoldDB" id="A0AAD9QRA7"/>
<comment type="caution">
    <text evidence="3">The sequence shown here is derived from an EMBL/GenBank/DDBJ whole genome shotgun (WGS) entry which is preliminary data.</text>
</comment>
<keyword evidence="2" id="KW-1133">Transmembrane helix</keyword>
<dbReference type="Proteomes" id="UP001249851">
    <property type="component" value="Unassembled WGS sequence"/>
</dbReference>
<organism evidence="3 4">
    <name type="scientific">Acropora cervicornis</name>
    <name type="common">Staghorn coral</name>
    <dbReference type="NCBI Taxonomy" id="6130"/>
    <lineage>
        <taxon>Eukaryota</taxon>
        <taxon>Metazoa</taxon>
        <taxon>Cnidaria</taxon>
        <taxon>Anthozoa</taxon>
        <taxon>Hexacorallia</taxon>
        <taxon>Scleractinia</taxon>
        <taxon>Astrocoeniina</taxon>
        <taxon>Acroporidae</taxon>
        <taxon>Acropora</taxon>
    </lineage>
</organism>
<feature type="region of interest" description="Disordered" evidence="1">
    <location>
        <begin position="57"/>
        <end position="95"/>
    </location>
</feature>
<proteinExistence type="predicted"/>
<dbReference type="EMBL" id="JARQWQ010000018">
    <property type="protein sequence ID" value="KAK2566054.1"/>
    <property type="molecule type" value="Genomic_DNA"/>
</dbReference>
<keyword evidence="2" id="KW-0812">Transmembrane</keyword>